<sequence length="75" mass="7812">MVTVLSWICFSREDKAGVVEDVEGSSGCSLMTPSADRAALGGAWPPKQESYHHPPHLNTGVATSGLGVGLSSLEE</sequence>
<evidence type="ECO:0000313" key="1">
    <source>
        <dbReference type="EMBL" id="KAK4805399.1"/>
    </source>
</evidence>
<keyword evidence="2" id="KW-1185">Reference proteome</keyword>
<proteinExistence type="predicted"/>
<reference evidence="1 2" key="1">
    <citation type="journal article" date="2023" name="J. Hered.">
        <title>Chromosome-level genome of the wood stork (Mycteria americana) provides insight into avian chromosome evolution.</title>
        <authorList>
            <person name="Flamio R. Jr."/>
            <person name="Ramstad K.M."/>
        </authorList>
    </citation>
    <scope>NUCLEOTIDE SEQUENCE [LARGE SCALE GENOMIC DNA]</scope>
    <source>
        <strain evidence="1">JAX WOST 10</strain>
    </source>
</reference>
<accession>A0AAN7RG62</accession>
<evidence type="ECO:0000313" key="2">
    <source>
        <dbReference type="Proteomes" id="UP001333110"/>
    </source>
</evidence>
<dbReference type="Proteomes" id="UP001333110">
    <property type="component" value="Unassembled WGS sequence"/>
</dbReference>
<dbReference type="EMBL" id="JAUNZN010000104">
    <property type="protein sequence ID" value="KAK4805399.1"/>
    <property type="molecule type" value="Genomic_DNA"/>
</dbReference>
<protein>
    <submittedName>
        <fullName evidence="1">Uncharacterized protein</fullName>
    </submittedName>
</protein>
<gene>
    <name evidence="1" type="ORF">QYF61_003972</name>
</gene>
<name>A0AAN7RG62_MYCAM</name>
<organism evidence="1 2">
    <name type="scientific">Mycteria americana</name>
    <name type="common">Wood stork</name>
    <dbReference type="NCBI Taxonomy" id="33587"/>
    <lineage>
        <taxon>Eukaryota</taxon>
        <taxon>Metazoa</taxon>
        <taxon>Chordata</taxon>
        <taxon>Craniata</taxon>
        <taxon>Vertebrata</taxon>
        <taxon>Euteleostomi</taxon>
        <taxon>Archelosauria</taxon>
        <taxon>Archosauria</taxon>
        <taxon>Dinosauria</taxon>
        <taxon>Saurischia</taxon>
        <taxon>Theropoda</taxon>
        <taxon>Coelurosauria</taxon>
        <taxon>Aves</taxon>
        <taxon>Neognathae</taxon>
        <taxon>Neoaves</taxon>
        <taxon>Aequornithes</taxon>
        <taxon>Ciconiiformes</taxon>
        <taxon>Ciconiidae</taxon>
        <taxon>Mycteria</taxon>
    </lineage>
</organism>
<comment type="caution">
    <text evidence="1">The sequence shown here is derived from an EMBL/GenBank/DDBJ whole genome shotgun (WGS) entry which is preliminary data.</text>
</comment>
<dbReference type="AlphaFoldDB" id="A0AAN7RG62"/>